<reference evidence="20 21" key="1">
    <citation type="submission" date="2020-02" db="EMBL/GenBank/DDBJ databases">
        <title>Bacillus aquiflavi sp. nov., isolated from yellow water of strong flavor Chinese baijiu in Yibin region of China.</title>
        <authorList>
            <person name="Xie J."/>
        </authorList>
    </citation>
    <scope>NUCLEOTIDE SEQUENCE [LARGE SCALE GENOMIC DNA]</scope>
    <source>
        <strain evidence="20 21">SA4</strain>
    </source>
</reference>
<dbReference type="GO" id="GO:0005524">
    <property type="term" value="F:ATP binding"/>
    <property type="evidence" value="ECO:0007669"/>
    <property type="project" value="UniProtKB-KW"/>
</dbReference>
<evidence type="ECO:0000313" key="21">
    <source>
        <dbReference type="Proteomes" id="UP000481043"/>
    </source>
</evidence>
<dbReference type="Pfam" id="PF02283">
    <property type="entry name" value="CobU"/>
    <property type="match status" value="1"/>
</dbReference>
<dbReference type="InterPro" id="IPR003203">
    <property type="entry name" value="CobU/CobP"/>
</dbReference>
<feature type="active site" description="GMP-histidine intermediate" evidence="18">
    <location>
        <position position="50"/>
    </location>
</feature>
<keyword evidence="10" id="KW-0169">Cobalamin biosynthesis</keyword>
<evidence type="ECO:0000256" key="18">
    <source>
        <dbReference type="PIRSR" id="PIRSR006135-1"/>
    </source>
</evidence>
<evidence type="ECO:0000256" key="15">
    <source>
        <dbReference type="ARBA" id="ARBA00023134"/>
    </source>
</evidence>
<comment type="catalytic activity">
    <reaction evidence="3">
        <text>adenosylcob(III)inamide + GTP = adenosylcob(III)inamide phosphate + GDP + H(+)</text>
        <dbReference type="Rhea" id="RHEA:15765"/>
        <dbReference type="ChEBI" id="CHEBI:2480"/>
        <dbReference type="ChEBI" id="CHEBI:15378"/>
        <dbReference type="ChEBI" id="CHEBI:37565"/>
        <dbReference type="ChEBI" id="CHEBI:58189"/>
        <dbReference type="ChEBI" id="CHEBI:58502"/>
        <dbReference type="EC" id="2.7.1.156"/>
    </reaction>
</comment>
<dbReference type="RefSeq" id="WP_163178749.1">
    <property type="nucleotide sequence ID" value="NZ_JAAIWM010000002.1"/>
</dbReference>
<evidence type="ECO:0000256" key="6">
    <source>
        <dbReference type="ARBA" id="ARBA00005159"/>
    </source>
</evidence>
<keyword evidence="11 20" id="KW-0808">Transferase</keyword>
<dbReference type="Proteomes" id="UP000481043">
    <property type="component" value="Unassembled WGS sequence"/>
</dbReference>
<evidence type="ECO:0000256" key="13">
    <source>
        <dbReference type="ARBA" id="ARBA00022777"/>
    </source>
</evidence>
<evidence type="ECO:0000256" key="8">
    <source>
        <dbReference type="ARBA" id="ARBA00012016"/>
    </source>
</evidence>
<evidence type="ECO:0000256" key="19">
    <source>
        <dbReference type="PIRSR" id="PIRSR006135-2"/>
    </source>
</evidence>
<keyword evidence="14" id="KW-0067">ATP-binding</keyword>
<evidence type="ECO:0000256" key="7">
    <source>
        <dbReference type="ARBA" id="ARBA00007490"/>
    </source>
</evidence>
<comment type="function">
    <text evidence="4">Catalyzes ATP-dependent phosphorylation of adenosylcobinamide and addition of GMP to adenosylcobinamide phosphate.</text>
</comment>
<dbReference type="EMBL" id="JAAIWM010000002">
    <property type="protein sequence ID" value="NEY71286.1"/>
    <property type="molecule type" value="Genomic_DNA"/>
</dbReference>
<evidence type="ECO:0000256" key="10">
    <source>
        <dbReference type="ARBA" id="ARBA00022573"/>
    </source>
</evidence>
<gene>
    <name evidence="20" type="ORF">G4D63_05970</name>
</gene>
<organism evidence="20 21">
    <name type="scientific">Bacillus mesophilus</name>
    <dbReference type="NCBI Taxonomy" id="1808955"/>
    <lineage>
        <taxon>Bacteria</taxon>
        <taxon>Bacillati</taxon>
        <taxon>Bacillota</taxon>
        <taxon>Bacilli</taxon>
        <taxon>Bacillales</taxon>
        <taxon>Bacillaceae</taxon>
        <taxon>Bacillus</taxon>
    </lineage>
</organism>
<dbReference type="PIRSF" id="PIRSF006135">
    <property type="entry name" value="CobU"/>
    <property type="match status" value="1"/>
</dbReference>
<comment type="caution">
    <text evidence="20">The sequence shown here is derived from an EMBL/GenBank/DDBJ whole genome shotgun (WGS) entry which is preliminary data.</text>
</comment>
<comment type="pathway">
    <text evidence="6">Cofactor biosynthesis; adenosylcobalamin biosynthesis; adenosylcobalamin from cob(II)yrinate a,c-diamide: step 5/7.</text>
</comment>
<dbReference type="UniPathway" id="UPA00148">
    <property type="reaction ID" value="UER00236"/>
</dbReference>
<dbReference type="GO" id="GO:0008820">
    <property type="term" value="F:cobinamide phosphate guanylyltransferase activity"/>
    <property type="evidence" value="ECO:0007669"/>
    <property type="project" value="UniProtKB-EC"/>
</dbReference>
<dbReference type="AlphaFoldDB" id="A0A6M0Q4H3"/>
<feature type="binding site" evidence="19">
    <location>
        <begin position="34"/>
        <end position="36"/>
    </location>
    <ligand>
        <name>GTP</name>
        <dbReference type="ChEBI" id="CHEBI:37565"/>
    </ligand>
</feature>
<evidence type="ECO:0000256" key="5">
    <source>
        <dbReference type="ARBA" id="ARBA00004692"/>
    </source>
</evidence>
<dbReference type="GO" id="GO:0005525">
    <property type="term" value="F:GTP binding"/>
    <property type="evidence" value="ECO:0007669"/>
    <property type="project" value="UniProtKB-KW"/>
</dbReference>
<feature type="binding site" evidence="19">
    <location>
        <position position="83"/>
    </location>
    <ligand>
        <name>GTP</name>
        <dbReference type="ChEBI" id="CHEBI:37565"/>
    </ligand>
</feature>
<name>A0A6M0Q4H3_9BACI</name>
<comment type="pathway">
    <text evidence="5">Cofactor biosynthesis; adenosylcobalamin biosynthesis; adenosylcobalamin from cob(II)yrinate a,c-diamide: step 6/7.</text>
</comment>
<evidence type="ECO:0000256" key="12">
    <source>
        <dbReference type="ARBA" id="ARBA00022741"/>
    </source>
</evidence>
<evidence type="ECO:0000256" key="14">
    <source>
        <dbReference type="ARBA" id="ARBA00022840"/>
    </source>
</evidence>
<sequence length="174" mass="19557">MLVFVSGGARSGKSTFAEQLVANVAAPGNLHYIATSEVTDAEMKSRIFHHQERRTGDWTTWEQPTNMIELAPKFSTDDCILLDCLTILTANELFHGGVIQSANKVYEKMIHSIKQFHTVKMFVIVSNDLFSDKLPDDEGSLLYMKLLGSLHQEIVRTADYAYQVNYGIPKKMKG</sequence>
<proteinExistence type="inferred from homology"/>
<dbReference type="PANTHER" id="PTHR34848:SF1">
    <property type="entry name" value="BIFUNCTIONAL ADENOSYLCOBALAMIN BIOSYNTHESIS PROTEIN COBU"/>
    <property type="match status" value="1"/>
</dbReference>
<dbReference type="Gene3D" id="3.40.50.300">
    <property type="entry name" value="P-loop containing nucleotide triphosphate hydrolases"/>
    <property type="match status" value="1"/>
</dbReference>
<dbReference type="PANTHER" id="PTHR34848">
    <property type="match status" value="1"/>
</dbReference>
<evidence type="ECO:0000256" key="16">
    <source>
        <dbReference type="ARBA" id="ARBA00029570"/>
    </source>
</evidence>
<dbReference type="SUPFAM" id="SSF52540">
    <property type="entry name" value="P-loop containing nucleoside triphosphate hydrolases"/>
    <property type="match status" value="1"/>
</dbReference>
<keyword evidence="21" id="KW-1185">Reference proteome</keyword>
<keyword evidence="12 19" id="KW-0547">Nucleotide-binding</keyword>
<evidence type="ECO:0000256" key="3">
    <source>
        <dbReference type="ARBA" id="ARBA00001522"/>
    </source>
</evidence>
<dbReference type="GO" id="GO:0043752">
    <property type="term" value="F:adenosylcobinamide kinase activity"/>
    <property type="evidence" value="ECO:0007669"/>
    <property type="project" value="UniProtKB-EC"/>
</dbReference>
<feature type="binding site" evidence="19">
    <location>
        <begin position="7"/>
        <end position="14"/>
    </location>
    <ligand>
        <name>GTP</name>
        <dbReference type="ChEBI" id="CHEBI:37565"/>
    </ligand>
</feature>
<dbReference type="GO" id="GO:0009236">
    <property type="term" value="P:cobalamin biosynthetic process"/>
    <property type="evidence" value="ECO:0007669"/>
    <property type="project" value="UniProtKB-UniPathway"/>
</dbReference>
<evidence type="ECO:0000256" key="1">
    <source>
        <dbReference type="ARBA" id="ARBA00000312"/>
    </source>
</evidence>
<evidence type="ECO:0000256" key="2">
    <source>
        <dbReference type="ARBA" id="ARBA00000711"/>
    </source>
</evidence>
<comment type="catalytic activity">
    <reaction evidence="1">
        <text>adenosylcob(III)inamide + ATP = adenosylcob(III)inamide phosphate + ADP + H(+)</text>
        <dbReference type="Rhea" id="RHEA:15769"/>
        <dbReference type="ChEBI" id="CHEBI:2480"/>
        <dbReference type="ChEBI" id="CHEBI:15378"/>
        <dbReference type="ChEBI" id="CHEBI:30616"/>
        <dbReference type="ChEBI" id="CHEBI:58502"/>
        <dbReference type="ChEBI" id="CHEBI:456216"/>
        <dbReference type="EC" id="2.7.1.156"/>
    </reaction>
</comment>
<keyword evidence="15 19" id="KW-0342">GTP-binding</keyword>
<evidence type="ECO:0000313" key="20">
    <source>
        <dbReference type="EMBL" id="NEY71286.1"/>
    </source>
</evidence>
<accession>A0A6M0Q4H3</accession>
<dbReference type="CDD" id="cd00544">
    <property type="entry name" value="CobU"/>
    <property type="match status" value="1"/>
</dbReference>
<dbReference type="InterPro" id="IPR027417">
    <property type="entry name" value="P-loop_NTPase"/>
</dbReference>
<dbReference type="EC" id="2.7.1.156" evidence="8"/>
<evidence type="ECO:0000256" key="9">
    <source>
        <dbReference type="ARBA" id="ARBA00012523"/>
    </source>
</evidence>
<evidence type="ECO:0000256" key="17">
    <source>
        <dbReference type="ARBA" id="ARBA00030571"/>
    </source>
</evidence>
<protein>
    <recommendedName>
        <fullName evidence="16">Adenosylcobinamide kinase</fullName>
        <ecNumber evidence="8">2.7.1.156</ecNumber>
        <ecNumber evidence="9">2.7.7.62</ecNumber>
    </recommendedName>
    <alternativeName>
        <fullName evidence="17">Adenosylcobinamide-phosphate guanylyltransferase</fullName>
    </alternativeName>
</protein>
<evidence type="ECO:0000256" key="4">
    <source>
        <dbReference type="ARBA" id="ARBA00003889"/>
    </source>
</evidence>
<keyword evidence="20" id="KW-0548">Nucleotidyltransferase</keyword>
<comment type="similarity">
    <text evidence="7">Belongs to the CobU/CobP family.</text>
</comment>
<evidence type="ECO:0000256" key="11">
    <source>
        <dbReference type="ARBA" id="ARBA00022679"/>
    </source>
</evidence>
<comment type="catalytic activity">
    <reaction evidence="2">
        <text>adenosylcob(III)inamide phosphate + GTP + H(+) = adenosylcob(III)inamide-GDP + diphosphate</text>
        <dbReference type="Rhea" id="RHEA:22712"/>
        <dbReference type="ChEBI" id="CHEBI:15378"/>
        <dbReference type="ChEBI" id="CHEBI:33019"/>
        <dbReference type="ChEBI" id="CHEBI:37565"/>
        <dbReference type="ChEBI" id="CHEBI:58502"/>
        <dbReference type="ChEBI" id="CHEBI:60487"/>
        <dbReference type="EC" id="2.7.7.62"/>
    </reaction>
</comment>
<dbReference type="EC" id="2.7.7.62" evidence="9"/>
<feature type="binding site" evidence="19">
    <location>
        <position position="62"/>
    </location>
    <ligand>
        <name>GTP</name>
        <dbReference type="ChEBI" id="CHEBI:37565"/>
    </ligand>
</feature>
<keyword evidence="13 20" id="KW-0418">Kinase</keyword>